<evidence type="ECO:0000256" key="3">
    <source>
        <dbReference type="SAM" id="MobiDB-lite"/>
    </source>
</evidence>
<name>A0AAN9XZ22_9HEMI</name>
<dbReference type="Gene3D" id="2.60.40.640">
    <property type="match status" value="2"/>
</dbReference>
<dbReference type="InterPro" id="IPR011022">
    <property type="entry name" value="Arrestin_C-like"/>
</dbReference>
<comment type="similarity">
    <text evidence="1">Belongs to the arrestin family.</text>
</comment>
<dbReference type="InterPro" id="IPR014752">
    <property type="entry name" value="Arrestin-like_C"/>
</dbReference>
<keyword evidence="6" id="KW-1185">Reference proteome</keyword>
<gene>
    <name evidence="5" type="ORF">V9T40_010921</name>
</gene>
<dbReference type="GO" id="GO:0015031">
    <property type="term" value="P:protein transport"/>
    <property type="evidence" value="ECO:0007669"/>
    <property type="project" value="TreeGrafter"/>
</dbReference>
<evidence type="ECO:0000259" key="4">
    <source>
        <dbReference type="SMART" id="SM01017"/>
    </source>
</evidence>
<dbReference type="PANTHER" id="PTHR11188">
    <property type="entry name" value="ARRESTIN DOMAIN CONTAINING PROTEIN"/>
    <property type="match status" value="1"/>
</dbReference>
<dbReference type="Proteomes" id="UP001367676">
    <property type="component" value="Unassembled WGS sequence"/>
</dbReference>
<evidence type="ECO:0000313" key="6">
    <source>
        <dbReference type="Proteomes" id="UP001367676"/>
    </source>
</evidence>
<dbReference type="SMART" id="SM01017">
    <property type="entry name" value="Arrestin_C"/>
    <property type="match status" value="1"/>
</dbReference>
<organism evidence="5 6">
    <name type="scientific">Parthenolecanium corni</name>
    <dbReference type="NCBI Taxonomy" id="536013"/>
    <lineage>
        <taxon>Eukaryota</taxon>
        <taxon>Metazoa</taxon>
        <taxon>Ecdysozoa</taxon>
        <taxon>Arthropoda</taxon>
        <taxon>Hexapoda</taxon>
        <taxon>Insecta</taxon>
        <taxon>Pterygota</taxon>
        <taxon>Neoptera</taxon>
        <taxon>Paraneoptera</taxon>
        <taxon>Hemiptera</taxon>
        <taxon>Sternorrhyncha</taxon>
        <taxon>Coccoidea</taxon>
        <taxon>Coccidae</taxon>
        <taxon>Parthenolecanium</taxon>
    </lineage>
</organism>
<evidence type="ECO:0000256" key="1">
    <source>
        <dbReference type="ARBA" id="ARBA00005298"/>
    </source>
</evidence>
<sequence>MTITEFYIRFDQPNFYPGQMITGQVIVSLDKPKEIRGVELKIKGRAKFKWTVSEDYTDTDNEGKSVTRSRTVTREGKESYLRNEMKLEGKKELTIGVHTYPFAVMLPPNSPSTFSGKYGGIAYYGKAKVDVPLATDKTVKNFFQVENWFDLNHYPQLKNPAKKEKSKTFCCFCCASGPLTLVVFVPKTGFAKMESIPITVEIDNASNVKVDSVKACLSRKIHWNAHGDSKEDTDKIKKIGFGDVPENSSKTWSENLALDCGPFPNIKNCNIITIDYKLEVEADPSGAHTDLEVDIPLTIGDIPFHDGENGTAPGPTCYPQANPAPGGFAAPDAGMGFPSTAGMPNPAVGFNPAAPAPYPAGGMNPSPYPGGVNPSPYPSAPGANPQGPYPPAPGYNPQAPYPSALNGNGQGPYPPAQAPYAPPPAQYPSAPYPAGDAGAAQPYQNGPAGYNPAATGYAPQLVDPAGGNSVMYPQVGDAQAFYDPNTSADTPLLPSARK</sequence>
<dbReference type="InterPro" id="IPR050357">
    <property type="entry name" value="Arrestin_domain-protein"/>
</dbReference>
<evidence type="ECO:0000313" key="5">
    <source>
        <dbReference type="EMBL" id="KAK7573730.1"/>
    </source>
</evidence>
<protein>
    <recommendedName>
        <fullName evidence="4">Arrestin C-terminal-like domain-containing protein</fullName>
    </recommendedName>
</protein>
<feature type="compositionally biased region" description="Pro residues" evidence="3">
    <location>
        <begin position="412"/>
        <end position="426"/>
    </location>
</feature>
<dbReference type="InterPro" id="IPR011021">
    <property type="entry name" value="Arrestin-like_N"/>
</dbReference>
<feature type="region of interest" description="Disordered" evidence="3">
    <location>
        <begin position="372"/>
        <end position="451"/>
    </location>
</feature>
<dbReference type="EMBL" id="JBBCAQ010000037">
    <property type="protein sequence ID" value="KAK7573730.1"/>
    <property type="molecule type" value="Genomic_DNA"/>
</dbReference>
<dbReference type="Pfam" id="PF00339">
    <property type="entry name" value="Arrestin_N"/>
    <property type="match status" value="1"/>
</dbReference>
<comment type="caution">
    <text evidence="5">The sequence shown here is derived from an EMBL/GenBank/DDBJ whole genome shotgun (WGS) entry which is preliminary data.</text>
</comment>
<reference evidence="5 6" key="1">
    <citation type="submission" date="2024-03" db="EMBL/GenBank/DDBJ databases">
        <title>Adaptation during the transition from Ophiocordyceps entomopathogen to insect associate is accompanied by gene loss and intensified selection.</title>
        <authorList>
            <person name="Ward C.M."/>
            <person name="Onetto C.A."/>
            <person name="Borneman A.R."/>
        </authorList>
    </citation>
    <scope>NUCLEOTIDE SEQUENCE [LARGE SCALE GENOMIC DNA]</scope>
    <source>
        <strain evidence="5">AWRI1</strain>
        <tissue evidence="5">Single Adult Female</tissue>
    </source>
</reference>
<dbReference type="InterPro" id="IPR014756">
    <property type="entry name" value="Ig_E-set"/>
</dbReference>
<evidence type="ECO:0000256" key="2">
    <source>
        <dbReference type="ARBA" id="ARBA00022606"/>
    </source>
</evidence>
<feature type="domain" description="Arrestin C-terminal-like" evidence="4">
    <location>
        <begin position="175"/>
        <end position="304"/>
    </location>
</feature>
<dbReference type="GO" id="GO:0005737">
    <property type="term" value="C:cytoplasm"/>
    <property type="evidence" value="ECO:0007669"/>
    <property type="project" value="TreeGrafter"/>
</dbReference>
<dbReference type="PANTHER" id="PTHR11188:SF176">
    <property type="entry name" value="ARRESTIN DOMAIN-CONTAINING PROTEIN 1"/>
    <property type="match status" value="1"/>
</dbReference>
<keyword evidence="2" id="KW-0716">Sensory transduction</keyword>
<proteinExistence type="inferred from homology"/>
<accession>A0AAN9XZ22</accession>
<dbReference type="SUPFAM" id="SSF81296">
    <property type="entry name" value="E set domains"/>
    <property type="match status" value="2"/>
</dbReference>
<dbReference type="AlphaFoldDB" id="A0AAN9XZ22"/>
<dbReference type="Pfam" id="PF02752">
    <property type="entry name" value="Arrestin_C"/>
    <property type="match status" value="1"/>
</dbReference>